<dbReference type="PANTHER" id="PTHR12589:SF7">
    <property type="entry name" value="6-PYRUVOYL TETRAHYDROBIOPTERIN SYNTHASE"/>
    <property type="match status" value="1"/>
</dbReference>
<keyword evidence="12" id="KW-1185">Reference proteome</keyword>
<evidence type="ECO:0000256" key="3">
    <source>
        <dbReference type="ARBA" id="ARBA00008900"/>
    </source>
</evidence>
<dbReference type="GO" id="GO:0046872">
    <property type="term" value="F:metal ion binding"/>
    <property type="evidence" value="ECO:0007669"/>
    <property type="project" value="UniProtKB-KW"/>
</dbReference>
<dbReference type="EMBL" id="CP023344">
    <property type="protein sequence ID" value="ATC65728.1"/>
    <property type="molecule type" value="Genomic_DNA"/>
</dbReference>
<name>A0A290QK59_9BACT</name>
<keyword evidence="7" id="KW-0862">Zinc</keyword>
<dbReference type="InterPro" id="IPR038418">
    <property type="entry name" value="6-PTP_synth/QueD_sf"/>
</dbReference>
<dbReference type="GO" id="GO:0070497">
    <property type="term" value="F:6-carboxytetrahydropterin synthase activity"/>
    <property type="evidence" value="ECO:0007669"/>
    <property type="project" value="UniProtKB-EC"/>
</dbReference>
<evidence type="ECO:0000313" key="11">
    <source>
        <dbReference type="EMBL" id="ATC65728.1"/>
    </source>
</evidence>
<evidence type="ECO:0000256" key="9">
    <source>
        <dbReference type="ARBA" id="ARBA00031449"/>
    </source>
</evidence>
<proteinExistence type="inferred from homology"/>
<dbReference type="SUPFAM" id="SSF55620">
    <property type="entry name" value="Tetrahydrobiopterin biosynthesis enzymes-like"/>
    <property type="match status" value="1"/>
</dbReference>
<dbReference type="KEGG" id="vbh:CMV30_18230"/>
<dbReference type="EC" id="4.1.2.50" evidence="4"/>
<dbReference type="PANTHER" id="PTHR12589">
    <property type="entry name" value="PYRUVOYL TETRAHYDROBIOPTERIN SYNTHASE"/>
    <property type="match status" value="1"/>
</dbReference>
<dbReference type="Pfam" id="PF01242">
    <property type="entry name" value="PTPS"/>
    <property type="match status" value="1"/>
</dbReference>
<reference evidence="11 12" key="1">
    <citation type="submission" date="2017-09" db="EMBL/GenBank/DDBJ databases">
        <title>Complete genome sequence of Verrucomicrobial strain HZ-65, isolated from freshwater.</title>
        <authorList>
            <person name="Choi A."/>
        </authorList>
    </citation>
    <scope>NUCLEOTIDE SEQUENCE [LARGE SCALE GENOMIC DNA]</scope>
    <source>
        <strain evidence="11 12">HZ-65</strain>
    </source>
</reference>
<evidence type="ECO:0000313" key="12">
    <source>
        <dbReference type="Proteomes" id="UP000217265"/>
    </source>
</evidence>
<evidence type="ECO:0000256" key="2">
    <source>
        <dbReference type="ARBA" id="ARBA00005061"/>
    </source>
</evidence>
<evidence type="ECO:0000256" key="10">
    <source>
        <dbReference type="ARBA" id="ARBA00048807"/>
    </source>
</evidence>
<keyword evidence="6" id="KW-0479">Metal-binding</keyword>
<dbReference type="UniPathway" id="UPA00391"/>
<dbReference type="RefSeq" id="WP_096057357.1">
    <property type="nucleotide sequence ID" value="NZ_CP023344.1"/>
</dbReference>
<dbReference type="Gene3D" id="3.30.479.10">
    <property type="entry name" value="6-pyruvoyl tetrahydropterin synthase/QueD"/>
    <property type="match status" value="1"/>
</dbReference>
<dbReference type="InterPro" id="IPR007115">
    <property type="entry name" value="6-PTP_synth/QueD"/>
</dbReference>
<gene>
    <name evidence="11" type="ORF">CMV30_18230</name>
</gene>
<organism evidence="11 12">
    <name type="scientific">Nibricoccus aquaticus</name>
    <dbReference type="NCBI Taxonomy" id="2576891"/>
    <lineage>
        <taxon>Bacteria</taxon>
        <taxon>Pseudomonadati</taxon>
        <taxon>Verrucomicrobiota</taxon>
        <taxon>Opitutia</taxon>
        <taxon>Opitutales</taxon>
        <taxon>Opitutaceae</taxon>
        <taxon>Nibricoccus</taxon>
    </lineage>
</organism>
<comment type="similarity">
    <text evidence="3">Belongs to the PTPS family. QueD subfamily.</text>
</comment>
<comment type="cofactor">
    <cofactor evidence="1">
        <name>Zn(2+)</name>
        <dbReference type="ChEBI" id="CHEBI:29105"/>
    </cofactor>
</comment>
<sequence>MPYRICKVFSVENGHILSKHPGKCRFPHGHSRRIEVVVEADELDANDMVCDFKQVSALIGGFIETFDHAMCLNTADAHYPLYRAAYERVVAFENQDPTSELMARRVFEKMKAELETSPEAVARRVRVRRIRMHETATSWAEYEG</sequence>
<protein>
    <recommendedName>
        <fullName evidence="5">6-carboxy-5,6,7,8-tetrahydropterin synthase</fullName>
        <ecNumber evidence="4">4.1.2.50</ecNumber>
    </recommendedName>
    <alternativeName>
        <fullName evidence="9">Queuosine biosynthesis protein QueD</fullName>
    </alternativeName>
</protein>
<comment type="pathway">
    <text evidence="2">Purine metabolism; 7-cyano-7-deazaguanine biosynthesis.</text>
</comment>
<evidence type="ECO:0000256" key="1">
    <source>
        <dbReference type="ARBA" id="ARBA00001947"/>
    </source>
</evidence>
<dbReference type="Proteomes" id="UP000217265">
    <property type="component" value="Chromosome"/>
</dbReference>
<evidence type="ECO:0000256" key="7">
    <source>
        <dbReference type="ARBA" id="ARBA00022833"/>
    </source>
</evidence>
<evidence type="ECO:0000256" key="5">
    <source>
        <dbReference type="ARBA" id="ARBA00018141"/>
    </source>
</evidence>
<evidence type="ECO:0000256" key="4">
    <source>
        <dbReference type="ARBA" id="ARBA00012982"/>
    </source>
</evidence>
<evidence type="ECO:0000256" key="8">
    <source>
        <dbReference type="ARBA" id="ARBA00023239"/>
    </source>
</evidence>
<dbReference type="AlphaFoldDB" id="A0A290QK59"/>
<dbReference type="OrthoDB" id="9804698at2"/>
<evidence type="ECO:0000256" key="6">
    <source>
        <dbReference type="ARBA" id="ARBA00022723"/>
    </source>
</evidence>
<accession>A0A290QK59</accession>
<keyword evidence="8" id="KW-0456">Lyase</keyword>
<comment type="catalytic activity">
    <reaction evidence="10">
        <text>7,8-dihydroneopterin 3'-triphosphate + H2O = 6-carboxy-5,6,7,8-tetrahydropterin + triphosphate + acetaldehyde + 2 H(+)</text>
        <dbReference type="Rhea" id="RHEA:27966"/>
        <dbReference type="ChEBI" id="CHEBI:15343"/>
        <dbReference type="ChEBI" id="CHEBI:15377"/>
        <dbReference type="ChEBI" id="CHEBI:15378"/>
        <dbReference type="ChEBI" id="CHEBI:18036"/>
        <dbReference type="ChEBI" id="CHEBI:58462"/>
        <dbReference type="ChEBI" id="CHEBI:61032"/>
        <dbReference type="EC" id="4.1.2.50"/>
    </reaction>
</comment>